<name>A0A819S636_9BILA</name>
<sequence>MHLRNSSDQAQRKRRNENFIGIWLHDKNSLSVEMHDAMITRLKETFDYIRVFDDILPFTSYILKTNLVANVIVIISSILHGPSMCHLVEQQAKKKETKLREQYVLLFQPTNQSFEHPMYESIDELIIKIGSDIECHPQRSSSTELDAVVTQTIHEYKESRLIPPLGVLNSSLKQNSIRQLSNESLRFIQFQSLVEIMLRMHHDENISKDDMLSACREYYADNIVELSKIKEFQDNYTARNVIAYYTDDSFCFRMQLGENTKAENFYRYMLKNEPNLTDENKGFLHFYIGILRAKERDYHGAIDKLNTAIPYFSLPAVTSETASCLTTLIANTSISKHRFDIYFNIGAAHFRTGNRREAKEAWEHALIEKGSPEDMAKVNRYLGELAHICDNLNEAAEYHKTGSESITKSSANEDVKHDYKRKYDEAMQLSNKMDERLKWKRQRTRNDNEPPN</sequence>
<protein>
    <recommendedName>
        <fullName evidence="4">Tetratricopeptide repeat protein</fullName>
    </recommendedName>
</protein>
<comment type="caution">
    <text evidence="2">The sequence shown here is derived from an EMBL/GenBank/DDBJ whole genome shotgun (WGS) entry which is preliminary data.</text>
</comment>
<dbReference type="SUPFAM" id="SSF48452">
    <property type="entry name" value="TPR-like"/>
    <property type="match status" value="1"/>
</dbReference>
<dbReference type="AlphaFoldDB" id="A0A819S636"/>
<dbReference type="Gene3D" id="1.25.40.10">
    <property type="entry name" value="Tetratricopeptide repeat domain"/>
    <property type="match status" value="1"/>
</dbReference>
<organism evidence="2 3">
    <name type="scientific">Adineta steineri</name>
    <dbReference type="NCBI Taxonomy" id="433720"/>
    <lineage>
        <taxon>Eukaryota</taxon>
        <taxon>Metazoa</taxon>
        <taxon>Spiralia</taxon>
        <taxon>Gnathifera</taxon>
        <taxon>Rotifera</taxon>
        <taxon>Eurotatoria</taxon>
        <taxon>Bdelloidea</taxon>
        <taxon>Adinetida</taxon>
        <taxon>Adinetidae</taxon>
        <taxon>Adineta</taxon>
    </lineage>
</organism>
<accession>A0A819S636</accession>
<evidence type="ECO:0008006" key="4">
    <source>
        <dbReference type="Google" id="ProtNLM"/>
    </source>
</evidence>
<proteinExistence type="predicted"/>
<evidence type="ECO:0000313" key="1">
    <source>
        <dbReference type="EMBL" id="CAF0983695.1"/>
    </source>
</evidence>
<dbReference type="EMBL" id="CAJNOG010000128">
    <property type="protein sequence ID" value="CAF0983695.1"/>
    <property type="molecule type" value="Genomic_DNA"/>
</dbReference>
<evidence type="ECO:0000313" key="2">
    <source>
        <dbReference type="EMBL" id="CAF4047737.1"/>
    </source>
</evidence>
<dbReference type="Proteomes" id="UP000663845">
    <property type="component" value="Unassembled WGS sequence"/>
</dbReference>
<reference evidence="2" key="1">
    <citation type="submission" date="2021-02" db="EMBL/GenBank/DDBJ databases">
        <authorList>
            <person name="Nowell W R."/>
        </authorList>
    </citation>
    <scope>NUCLEOTIDE SEQUENCE</scope>
</reference>
<gene>
    <name evidence="1" type="ORF">JYZ213_LOCUS15068</name>
    <name evidence="2" type="ORF">OXD698_LOCUS32327</name>
</gene>
<dbReference type="Proteomes" id="UP000663844">
    <property type="component" value="Unassembled WGS sequence"/>
</dbReference>
<dbReference type="InterPro" id="IPR011990">
    <property type="entry name" value="TPR-like_helical_dom_sf"/>
</dbReference>
<evidence type="ECO:0000313" key="3">
    <source>
        <dbReference type="Proteomes" id="UP000663844"/>
    </source>
</evidence>
<dbReference type="EMBL" id="CAJOAZ010004183">
    <property type="protein sequence ID" value="CAF4047737.1"/>
    <property type="molecule type" value="Genomic_DNA"/>
</dbReference>